<evidence type="ECO:0000313" key="5">
    <source>
        <dbReference type="Proteomes" id="UP000007306"/>
    </source>
</evidence>
<feature type="domain" description="Replication protein A OB" evidence="3">
    <location>
        <begin position="83"/>
        <end position="172"/>
    </location>
</feature>
<dbReference type="GO" id="GO:0003677">
    <property type="term" value="F:DNA binding"/>
    <property type="evidence" value="ECO:0007669"/>
    <property type="project" value="UniProtKB-KW"/>
</dbReference>
<dbReference type="Gene3D" id="2.40.50.140">
    <property type="entry name" value="Nucleic acid-binding proteins"/>
    <property type="match status" value="3"/>
</dbReference>
<dbReference type="Proteomes" id="UP000007306">
    <property type="component" value="Chromosome 1"/>
</dbReference>
<dbReference type="CDD" id="cd04481">
    <property type="entry name" value="RPA1_DBD_B_like"/>
    <property type="match status" value="1"/>
</dbReference>
<dbReference type="AlphaFoldDB" id="I1NVF8"/>
<evidence type="ECO:0000313" key="4">
    <source>
        <dbReference type="EnsemblPlants" id="ORGLA01G0384800.1"/>
    </source>
</evidence>
<evidence type="ECO:0000256" key="2">
    <source>
        <dbReference type="SAM" id="MobiDB-lite"/>
    </source>
</evidence>
<name>I1NVF8_ORYGL</name>
<keyword evidence="5" id="KW-1185">Reference proteome</keyword>
<dbReference type="Gramene" id="ORGLA01G0384800.1">
    <property type="protein sequence ID" value="ORGLA01G0384800.1"/>
    <property type="gene ID" value="ORGLA01G0384800"/>
</dbReference>
<organism evidence="4 5">
    <name type="scientific">Oryza glaberrima</name>
    <name type="common">African rice</name>
    <dbReference type="NCBI Taxonomy" id="4538"/>
    <lineage>
        <taxon>Eukaryota</taxon>
        <taxon>Viridiplantae</taxon>
        <taxon>Streptophyta</taxon>
        <taxon>Embryophyta</taxon>
        <taxon>Tracheophyta</taxon>
        <taxon>Spermatophyta</taxon>
        <taxon>Magnoliopsida</taxon>
        <taxon>Liliopsida</taxon>
        <taxon>Poales</taxon>
        <taxon>Poaceae</taxon>
        <taxon>BOP clade</taxon>
        <taxon>Oryzoideae</taxon>
        <taxon>Oryzeae</taxon>
        <taxon>Oryzinae</taxon>
        <taxon>Oryza</taxon>
    </lineage>
</organism>
<proteinExistence type="predicted"/>
<dbReference type="SUPFAM" id="SSF50249">
    <property type="entry name" value="Nucleic acid-binding proteins"/>
    <property type="match status" value="3"/>
</dbReference>
<dbReference type="InterPro" id="IPR012340">
    <property type="entry name" value="NA-bd_OB-fold"/>
</dbReference>
<keyword evidence="1" id="KW-0238">DNA-binding</keyword>
<evidence type="ECO:0000259" key="3">
    <source>
        <dbReference type="Pfam" id="PF16900"/>
    </source>
</evidence>
<dbReference type="InterPro" id="IPR031657">
    <property type="entry name" value="REPA_OB_2"/>
</dbReference>
<dbReference type="InterPro" id="IPR047192">
    <property type="entry name" value="Euk_RPA1_DBD_C"/>
</dbReference>
<feature type="compositionally biased region" description="Low complexity" evidence="2">
    <location>
        <begin position="372"/>
        <end position="384"/>
    </location>
</feature>
<feature type="compositionally biased region" description="Polar residues" evidence="2">
    <location>
        <begin position="412"/>
        <end position="424"/>
    </location>
</feature>
<dbReference type="EnsemblPlants" id="ORGLA01G0384800.1">
    <property type="protein sequence ID" value="ORGLA01G0384800.1"/>
    <property type="gene ID" value="ORGLA01G0384800"/>
</dbReference>
<reference evidence="4" key="1">
    <citation type="submission" date="2015-06" db="UniProtKB">
        <authorList>
            <consortium name="EnsemblPlants"/>
        </authorList>
    </citation>
    <scope>IDENTIFICATION</scope>
</reference>
<dbReference type="eggNOG" id="KOG0851">
    <property type="taxonomic scope" value="Eukaryota"/>
</dbReference>
<dbReference type="PANTHER" id="PTHR47165">
    <property type="entry name" value="OS03G0429900 PROTEIN"/>
    <property type="match status" value="1"/>
</dbReference>
<dbReference type="OMA" id="VCSNSHA"/>
<dbReference type="CDD" id="cd04476">
    <property type="entry name" value="RPA1_DBD_C"/>
    <property type="match status" value="1"/>
</dbReference>
<protein>
    <recommendedName>
        <fullName evidence="3">Replication protein A OB domain-containing protein</fullName>
    </recommendedName>
</protein>
<evidence type="ECO:0000256" key="1">
    <source>
        <dbReference type="ARBA" id="ARBA00023125"/>
    </source>
</evidence>
<reference evidence="4 5" key="2">
    <citation type="submission" date="2018-04" db="EMBL/GenBank/DDBJ databases">
        <title>OglaRS2 (Oryza glaberrima Reference Sequence Version 2).</title>
        <authorList>
            <person name="Zhang J."/>
            <person name="Kudrna D."/>
            <person name="Lee S."/>
            <person name="Talag J."/>
            <person name="Rajasekar S."/>
            <person name="Wing R.A."/>
        </authorList>
    </citation>
    <scope>NUCLEOTIDE SEQUENCE [LARGE SCALE GENOMIC DNA]</scope>
    <source>
        <strain evidence="4 5">cv. IRGC 96717</strain>
    </source>
</reference>
<feature type="region of interest" description="Disordered" evidence="2">
    <location>
        <begin position="370"/>
        <end position="424"/>
    </location>
</feature>
<dbReference type="Pfam" id="PF16900">
    <property type="entry name" value="REPA_OB_2"/>
    <property type="match status" value="1"/>
</dbReference>
<dbReference type="PANTHER" id="PTHR47165:SF4">
    <property type="entry name" value="OS03G0429900 PROTEIN"/>
    <property type="match status" value="1"/>
</dbReference>
<dbReference type="STRING" id="4538.I1NVF8"/>
<accession>I1NVF8</accession>
<feature type="compositionally biased region" description="Low complexity" evidence="2">
    <location>
        <begin position="395"/>
        <end position="411"/>
    </location>
</feature>
<sequence length="636" mass="71381">MYRGAIEVLKPLIHEGKVYYIESFTVKDANRTYRPVSNDFMILFSKWTTLEECIDIPADFPTITFSLTPFQEIPSLVDKNIFYVDIMGVITEISSTSIVRPRSRDADSLKGTLQICDAYNSTLPVTLWGDRSTAFDAEKIYKDGQTKPQVVVFVGTLIRDYAGIGLTITGSSPCKWYINLDIPDVLKLKESFSVNFQPIWVENAAPAFNQDTPEEKTIKEILKLNPHKYKRARFIVNVTIKSIHDENCWWYNSCDRCCRTSKPYGSTYRCSSCCYIGMPVPRYKVVLTAADNTSEAAFVLFGRIAHRLIHRPVESLIEENPPDFIPAEIQALVDQAFVWNVSFTEHTVKRNQESLQVNSIVSSGAPKQHFLPISPSTSGGTSTIVPLSPGTSLQTPPAASESSIESRSSTRGKQSASLQPSLSTPTKYVVSAAADDTPTSKSNPSGSTKKKYVVLAYPMQSQTMQPSIDDKVSIPPVILIFSLFSALPYRQSNLLLNFARPQLSQRVDRKLWNIHLFLQLDRLNLNLNIRYCHISLLPYNILDTNTFIYLIRSKELLSIHLMIHLLALLCLAKVQAKKGTYGLLAYSASVIDAYNIGNLTDCYNLILHRTNTIASVPAPPAKKLFKEHSQHTKDQR</sequence>
<dbReference type="HOGENOM" id="CLU_430478_0_0_1"/>